<accession>A0A382KIS5</accession>
<gene>
    <name evidence="4" type="ORF">METZ01_LOCUS276983</name>
</gene>
<evidence type="ECO:0008006" key="5">
    <source>
        <dbReference type="Google" id="ProtNLM"/>
    </source>
</evidence>
<dbReference type="PANTHER" id="PTHR11808">
    <property type="entry name" value="TRANS-SULFURATION ENZYME FAMILY MEMBER"/>
    <property type="match status" value="1"/>
</dbReference>
<evidence type="ECO:0000256" key="1">
    <source>
        <dbReference type="ARBA" id="ARBA00001933"/>
    </source>
</evidence>
<comment type="similarity">
    <text evidence="2">Belongs to the trans-sulfuration enzymes family.</text>
</comment>
<dbReference type="EMBL" id="UINC01080830">
    <property type="protein sequence ID" value="SVC24129.1"/>
    <property type="molecule type" value="Genomic_DNA"/>
</dbReference>
<sequence length="102" mass="10968">MYIETKVIHTGREVSLFTGAVTPGIEMSTTFERGHDGSYPKGFIYSRLHNPTRNLLEQCISELEVGARAAAFSSGSAAIMAVAQALEPGAEVVVPRDVYHGT</sequence>
<dbReference type="PANTHER" id="PTHR11808:SF15">
    <property type="entry name" value="CYSTATHIONINE GAMMA-LYASE"/>
    <property type="match status" value="1"/>
</dbReference>
<dbReference type="GO" id="GO:0019343">
    <property type="term" value="P:cysteine biosynthetic process via cystathionine"/>
    <property type="evidence" value="ECO:0007669"/>
    <property type="project" value="TreeGrafter"/>
</dbReference>
<dbReference type="GO" id="GO:0030170">
    <property type="term" value="F:pyridoxal phosphate binding"/>
    <property type="evidence" value="ECO:0007669"/>
    <property type="project" value="InterPro"/>
</dbReference>
<dbReference type="SUPFAM" id="SSF53383">
    <property type="entry name" value="PLP-dependent transferases"/>
    <property type="match status" value="1"/>
</dbReference>
<dbReference type="GO" id="GO:0019346">
    <property type="term" value="P:transsulfuration"/>
    <property type="evidence" value="ECO:0007669"/>
    <property type="project" value="InterPro"/>
</dbReference>
<dbReference type="AlphaFoldDB" id="A0A382KIS5"/>
<protein>
    <recommendedName>
        <fullName evidence="5">Cystathionine gamma-synthase</fullName>
    </recommendedName>
</protein>
<dbReference type="Pfam" id="PF01053">
    <property type="entry name" value="Cys_Met_Meta_PP"/>
    <property type="match status" value="1"/>
</dbReference>
<name>A0A382KIS5_9ZZZZ</name>
<evidence type="ECO:0000256" key="3">
    <source>
        <dbReference type="ARBA" id="ARBA00022898"/>
    </source>
</evidence>
<dbReference type="InterPro" id="IPR015421">
    <property type="entry name" value="PyrdxlP-dep_Trfase_major"/>
</dbReference>
<reference evidence="4" key="1">
    <citation type="submission" date="2018-05" db="EMBL/GenBank/DDBJ databases">
        <authorList>
            <person name="Lanie J.A."/>
            <person name="Ng W.-L."/>
            <person name="Kazmierczak K.M."/>
            <person name="Andrzejewski T.M."/>
            <person name="Davidsen T.M."/>
            <person name="Wayne K.J."/>
            <person name="Tettelin H."/>
            <person name="Glass J.I."/>
            <person name="Rusch D."/>
            <person name="Podicherti R."/>
            <person name="Tsui H.-C.T."/>
            <person name="Winkler M.E."/>
        </authorList>
    </citation>
    <scope>NUCLEOTIDE SEQUENCE</scope>
</reference>
<dbReference type="InterPro" id="IPR015424">
    <property type="entry name" value="PyrdxlP-dep_Trfase"/>
</dbReference>
<dbReference type="InterPro" id="IPR000277">
    <property type="entry name" value="Cys/Met-Metab_PyrdxlP-dep_enz"/>
</dbReference>
<proteinExistence type="inferred from homology"/>
<evidence type="ECO:0000256" key="2">
    <source>
        <dbReference type="ARBA" id="ARBA00009077"/>
    </source>
</evidence>
<dbReference type="Gene3D" id="3.40.640.10">
    <property type="entry name" value="Type I PLP-dependent aspartate aminotransferase-like (Major domain)"/>
    <property type="match status" value="1"/>
</dbReference>
<comment type="cofactor">
    <cofactor evidence="1">
        <name>pyridoxal 5'-phosphate</name>
        <dbReference type="ChEBI" id="CHEBI:597326"/>
    </cofactor>
</comment>
<dbReference type="GO" id="GO:0005737">
    <property type="term" value="C:cytoplasm"/>
    <property type="evidence" value="ECO:0007669"/>
    <property type="project" value="TreeGrafter"/>
</dbReference>
<organism evidence="4">
    <name type="scientific">marine metagenome</name>
    <dbReference type="NCBI Taxonomy" id="408172"/>
    <lineage>
        <taxon>unclassified sequences</taxon>
        <taxon>metagenomes</taxon>
        <taxon>ecological metagenomes</taxon>
    </lineage>
</organism>
<keyword evidence="3" id="KW-0663">Pyridoxal phosphate</keyword>
<feature type="non-terminal residue" evidence="4">
    <location>
        <position position="102"/>
    </location>
</feature>
<dbReference type="GO" id="GO:0004123">
    <property type="term" value="F:cystathionine gamma-lyase activity"/>
    <property type="evidence" value="ECO:0007669"/>
    <property type="project" value="TreeGrafter"/>
</dbReference>
<evidence type="ECO:0000313" key="4">
    <source>
        <dbReference type="EMBL" id="SVC24129.1"/>
    </source>
</evidence>